<protein>
    <submittedName>
        <fullName evidence="2">Uncharacterized protein</fullName>
    </submittedName>
</protein>
<keyword evidence="3" id="KW-1185">Reference proteome</keyword>
<comment type="caution">
    <text evidence="2">The sequence shown here is derived from an EMBL/GenBank/DDBJ whole genome shotgun (WGS) entry which is preliminary data.</text>
</comment>
<sequence>MANRPSQKRSRSPECEECLPISKRINRLQIENDRRQSEEEKTVDLQPNQSAELSSIQPSSSRPQNLSMNPCQDCAGNNNLPYDIVQGYNPELTNRDNPNYYRINSMLFKAHYERVLRHKDPLQYPDT</sequence>
<gene>
    <name evidence="2" type="ORF">MGAL_10B028567</name>
</gene>
<dbReference type="OrthoDB" id="6365503at2759"/>
<organism evidence="2 3">
    <name type="scientific">Mytilus galloprovincialis</name>
    <name type="common">Mediterranean mussel</name>
    <dbReference type="NCBI Taxonomy" id="29158"/>
    <lineage>
        <taxon>Eukaryota</taxon>
        <taxon>Metazoa</taxon>
        <taxon>Spiralia</taxon>
        <taxon>Lophotrochozoa</taxon>
        <taxon>Mollusca</taxon>
        <taxon>Bivalvia</taxon>
        <taxon>Autobranchia</taxon>
        <taxon>Pteriomorphia</taxon>
        <taxon>Mytilida</taxon>
        <taxon>Mytiloidea</taxon>
        <taxon>Mytilidae</taxon>
        <taxon>Mytilinae</taxon>
        <taxon>Mytilus</taxon>
    </lineage>
</organism>
<proteinExistence type="predicted"/>
<dbReference type="AlphaFoldDB" id="A0A8B6BSX2"/>
<accession>A0A8B6BSX2</accession>
<reference evidence="2" key="1">
    <citation type="submission" date="2018-11" db="EMBL/GenBank/DDBJ databases">
        <authorList>
            <person name="Alioto T."/>
            <person name="Alioto T."/>
        </authorList>
    </citation>
    <scope>NUCLEOTIDE SEQUENCE</scope>
</reference>
<evidence type="ECO:0000313" key="3">
    <source>
        <dbReference type="Proteomes" id="UP000596742"/>
    </source>
</evidence>
<feature type="compositionally biased region" description="Polar residues" evidence="1">
    <location>
        <begin position="45"/>
        <end position="70"/>
    </location>
</feature>
<evidence type="ECO:0000313" key="2">
    <source>
        <dbReference type="EMBL" id="VDH94719.1"/>
    </source>
</evidence>
<feature type="compositionally biased region" description="Basic and acidic residues" evidence="1">
    <location>
        <begin position="30"/>
        <end position="43"/>
    </location>
</feature>
<dbReference type="EMBL" id="UYJE01000635">
    <property type="protein sequence ID" value="VDH94719.1"/>
    <property type="molecule type" value="Genomic_DNA"/>
</dbReference>
<evidence type="ECO:0000256" key="1">
    <source>
        <dbReference type="SAM" id="MobiDB-lite"/>
    </source>
</evidence>
<name>A0A8B6BSX2_MYTGA</name>
<feature type="region of interest" description="Disordered" evidence="1">
    <location>
        <begin position="29"/>
        <end position="70"/>
    </location>
</feature>
<dbReference type="Proteomes" id="UP000596742">
    <property type="component" value="Unassembled WGS sequence"/>
</dbReference>